<dbReference type="Pfam" id="PF00173">
    <property type="entry name" value="Cyt-b5"/>
    <property type="match status" value="2"/>
</dbReference>
<accession>A0A9P1BUM6</accession>
<dbReference type="Gene3D" id="3.90.70.80">
    <property type="match status" value="1"/>
</dbReference>
<comment type="caution">
    <text evidence="13">The sequence shown here is derived from an EMBL/GenBank/DDBJ whole genome shotgun (WGS) entry which is preliminary data.</text>
</comment>
<feature type="domain" description="Cytochrome b5 heme-binding" evidence="11">
    <location>
        <begin position="2188"/>
        <end position="2265"/>
    </location>
</feature>
<evidence type="ECO:0000259" key="11">
    <source>
        <dbReference type="PROSITE" id="PS50255"/>
    </source>
</evidence>
<evidence type="ECO:0000256" key="1">
    <source>
        <dbReference type="ARBA" id="ARBA00004651"/>
    </source>
</evidence>
<proteinExistence type="inferred from homology"/>
<evidence type="ECO:0000313" key="13">
    <source>
        <dbReference type="EMBL" id="CAI3979982.1"/>
    </source>
</evidence>
<keyword evidence="5" id="KW-0479">Metal-binding</keyword>
<evidence type="ECO:0000313" key="14">
    <source>
        <dbReference type="EMBL" id="CAL4767294.1"/>
    </source>
</evidence>
<feature type="compositionally biased region" description="Basic and acidic residues" evidence="10">
    <location>
        <begin position="504"/>
        <end position="522"/>
    </location>
</feature>
<dbReference type="InterPro" id="IPR050668">
    <property type="entry name" value="Cytochrome_b5"/>
</dbReference>
<feature type="compositionally biased region" description="Polar residues" evidence="10">
    <location>
        <begin position="85"/>
        <end position="94"/>
    </location>
</feature>
<feature type="compositionally biased region" description="Low complexity" evidence="10">
    <location>
        <begin position="66"/>
        <end position="76"/>
    </location>
</feature>
<sequence length="2493" mass="283473">MLLGGAAGSHVTRRKRQTFGTDDDKPATLYEKIDALILMIKAGIIAEDAFESSLNKIMKDETSAKPPAQVPQAQQVEKNKKHQSWTESSQTTAKQWDGQWEDQKAPPKDKAAQVQWEPQKHRKVTSDTAAADQKRTNAAQIRGFVTSEWTVAPIVSTFEACQTAIRNGQASPGNLIEVDWQQYEDIKDMLSAFEIKTPVTLLWRGRYITSDTQKTAWVRAKTSEKGHFTPTQITCETWNEGPMPKPPTQAAIATSDISTKVTVRITAPECYRAIHFSDNKGDNPSKLIACIHQWQLGITPSQLTGGSWVRQWTKKGIQLVGHLRLKEAHANLLLENSGRHAIFFTKTGDRTNQKKVSWFTREKQESDETYFRRAQQQASKKAIRFRAGGGNDLGVDQDSEADAPVRRHWKLQGAPSTWDEADLCSFLEKQKWTEVRIAHRRKAGKHKATWFLTAHSPDKSDDMIIYEDSQYTMLINTCAAPRRSTAKAWEYIPAPKKQWGKNGKPPEDKDGKPDETQSEQRTKKQKVAEVPQSTFSPATEAVEVAATALDVDEEETQKDKKREAPGETDLAYDTAKGSFPENVQQAKLHGWSEKDAGGDGDCFFKAFVTSDAYAVKHIKTHRAEYESYYAHDFVEKQYQRAGLPPPKNFQDFLDQASQRTYWANHFLIQAVASRTGIPIVIWSLEERQSPDGKEPVKTWFRSVYGPKIIDGFAVAKIEHPGVVLVLRNRHYKALLPPKDNKAIPGPWLRESHDEFPCIGGADQSLSTPNAKRKHSDCASTPRWGQKTPASSPRWGLATPYSRTSNRWGQQTPASQSSARPKMQEKSTQKQPAESLSDMPPPKGLDWTCPHCTLVISAEHKRQLVWRRSNHMNLRHSSIPAAQRATIRKKVEAVETTWLPEAERDWTCPFCPDSKHAFLPKLHKALRDKSVLHHYRTVHKKRNVTRKKIGEAYAKKHKNSPLPQFVKGYQKRSANVKAKLHASRDMTIGGHKLVPITFDAATWPVIFNNPHDSTKTAHREKVLALQEASLTIKEFAAVETRLHNLGYAAYYVPGAVTKTVTGSPAESLNDKPTRWQGRKTIDHVYCNNWAQASDVDLLTSKLSDHIPMQISLQHEWSSEATRTIFESQALWQKPAPADSTAWQTLLQDIWRKKFPDSSLKHHINQPEIDVDFEWKHFVEFLDSLFHEAYQNFEPETETHLRKRSEITLKRIPVRRRSCLFSMASRKRCNFVGRATTFLRKSEQNPNFLATQEGDALARKLGSSDLTYLRDRITEIQQIEEQTRHDAHLRRINAWRSKMKSNEQNRNEWIKRPAQVARPFVTTDGSRLHSKSEVCSAVKTHWTSVWNKAKSLSPLSGEEQWSLLQNHLPAEPQLVVTERPPVQSVIELASHMQGAAGADKWFSQELKHLPFETWITFWDITARWEAAGTAPKILKAIRQINLPKPGKAVNNEIPISQLRPISIYSCFWRLYTSAWARSTVLRSWRQATLDTAIGGGAGQPGCEDLAADALDDFHEHGFSGCLDYSLCFDCVDPRLATRVMQSWISSTPEKCLAIMTAWQNWSGQIGLIENHQKTQISAVHPKNFETLQQQSPDPTIVVEHLNLLGTTMVSKRKRKNSAKEAQRLATAIHRARRIGFLPLTRSDKYKAIRSLARPCATYGWIGRKPPKADMEAFDQVTWRACHEPTWAGHWHKKLLLGPTLAAQMGIHQVLRMLRRAGRRSSQPQDFLPSERVAIDWLVEHDWCVLPGRRFGHRTLQYVISPLKPEATSGEIAHQLRESWRSHTWDQFVSSERRHEAENYRNIEYNSYRFEAVRKAIYEAKGPARWLMLGAVISPLDYSKRVQSEDAALCADCGAESNWEHAFWTCQHRTCTFDRPGDELQARYGWPSLHEHDAAILEAMAQQTVRIWDARPRDLNFRGLIDSYLRPESYLGDLGVDESLMSEEFWHTLREARIVEVREEIDRVLSQTADNSHKADSIPRLLQDKNTDPQLKTKLQRLETQKRAALDSEDYAKAMDVKKEIERILADQAHAHLHDVPLDIPNVSGGIPLSEVARHNKPHDCWIAINKTVYDLTDFLLHHPEQRNSILAWAGRDASPMYDKIPGRFPSKQWMDFFMRSEWKMGDVGTEPPKDPAMEQLKQLHDELRRLEGPSKEDIEAAKTAVKVPGKTDAPTLSEESRFPKLAEISAGKELPFFTRAEVAKHTTADEPYMIIHNRVYNLKPLIGSHPGGDDILLTKAGTDATKDFEVFEHSEKARVQRDRDMLVGQLVPGENTDWSAEATVAQVVGEEISEVGRYMKYKVTDVAVAAVGWYIYKTLQNTKPLSQFTYSRALRHLHLIMAVGIFGAVGTAQAASYSEGQTRKQMLWWHKQTGLAMLFALVVRFFLRMKSGIPPRFPGHPMIQMLETQSLRAFYVLALLLPVSGIANEYFLKWAPGSDKTGNAEDDKRNDRLAKQSIDAHKLLGKVLQCAWLPFHLGYTTFYHWTQGRGVVRKVSPFI</sequence>
<dbReference type="GO" id="GO:0005886">
    <property type="term" value="C:plasma membrane"/>
    <property type="evidence" value="ECO:0007669"/>
    <property type="project" value="UniProtKB-SubCell"/>
</dbReference>
<reference evidence="13" key="1">
    <citation type="submission" date="2022-10" db="EMBL/GenBank/DDBJ databases">
        <authorList>
            <person name="Chen Y."/>
            <person name="Dougan E. K."/>
            <person name="Chan C."/>
            <person name="Rhodes N."/>
            <person name="Thang M."/>
        </authorList>
    </citation>
    <scope>NUCLEOTIDE SEQUENCE</scope>
</reference>
<feature type="region of interest" description="Disordered" evidence="10">
    <location>
        <begin position="494"/>
        <end position="538"/>
    </location>
</feature>
<dbReference type="InterPro" id="IPR003323">
    <property type="entry name" value="OTU_dom"/>
</dbReference>
<keyword evidence="3" id="KW-0349">Heme</keyword>
<protein>
    <submittedName>
        <fullName evidence="14">Cytochrome b5</fullName>
    </submittedName>
</protein>
<feature type="region of interest" description="Disordered" evidence="10">
    <location>
        <begin position="62"/>
        <end position="134"/>
    </location>
</feature>
<dbReference type="SUPFAM" id="SSF81342">
    <property type="entry name" value="Transmembrane di-heme cytochromes"/>
    <property type="match status" value="1"/>
</dbReference>
<feature type="compositionally biased region" description="Polar residues" evidence="10">
    <location>
        <begin position="800"/>
        <end position="818"/>
    </location>
</feature>
<name>A0A9P1BUM6_9DINO</name>
<dbReference type="PROSITE" id="PS50802">
    <property type="entry name" value="OTU"/>
    <property type="match status" value="1"/>
</dbReference>
<dbReference type="SUPFAM" id="SSF55856">
    <property type="entry name" value="Cytochrome b5-like heme/steroid binding domain"/>
    <property type="match status" value="2"/>
</dbReference>
<evidence type="ECO:0000256" key="2">
    <source>
        <dbReference type="ARBA" id="ARBA00022475"/>
    </source>
</evidence>
<keyword evidence="7" id="KW-0408">Iron</keyword>
<keyword evidence="15" id="KW-1185">Reference proteome</keyword>
<dbReference type="InterPro" id="IPR038765">
    <property type="entry name" value="Papain-like_cys_pep_sf"/>
</dbReference>
<dbReference type="InterPro" id="IPR001199">
    <property type="entry name" value="Cyt_B5-like_heme/steroid-bd"/>
</dbReference>
<gene>
    <name evidence="13" type="ORF">C1SCF055_LOCUS7897</name>
</gene>
<dbReference type="SMART" id="SM01117">
    <property type="entry name" value="Cyt-b5"/>
    <property type="match status" value="2"/>
</dbReference>
<comment type="similarity">
    <text evidence="9">Belongs to the cytochrome b5 family.</text>
</comment>
<dbReference type="InterPro" id="IPR036400">
    <property type="entry name" value="Cyt_B5-like_heme/steroid_sf"/>
</dbReference>
<evidence type="ECO:0000259" key="12">
    <source>
        <dbReference type="PROSITE" id="PS50802"/>
    </source>
</evidence>
<keyword evidence="6" id="KW-1133">Transmembrane helix</keyword>
<dbReference type="EMBL" id="CAMXCT020000528">
    <property type="protein sequence ID" value="CAL1133357.1"/>
    <property type="molecule type" value="Genomic_DNA"/>
</dbReference>
<evidence type="ECO:0000256" key="6">
    <source>
        <dbReference type="ARBA" id="ARBA00022989"/>
    </source>
</evidence>
<dbReference type="GO" id="GO:0009055">
    <property type="term" value="F:electron transfer activity"/>
    <property type="evidence" value="ECO:0007669"/>
    <property type="project" value="InterPro"/>
</dbReference>
<feature type="compositionally biased region" description="Basic and acidic residues" evidence="10">
    <location>
        <begin position="101"/>
        <end position="111"/>
    </location>
</feature>
<dbReference type="InterPro" id="IPR016174">
    <property type="entry name" value="Di-haem_cyt_TM"/>
</dbReference>
<dbReference type="OrthoDB" id="260519at2759"/>
<feature type="domain" description="OTU" evidence="12">
    <location>
        <begin position="591"/>
        <end position="737"/>
    </location>
</feature>
<feature type="region of interest" description="Disordered" evidence="10">
    <location>
        <begin position="759"/>
        <end position="841"/>
    </location>
</feature>
<keyword evidence="4" id="KW-0812">Transmembrane</keyword>
<dbReference type="PROSITE" id="PS50255">
    <property type="entry name" value="CYTOCHROME_B5_2"/>
    <property type="match status" value="2"/>
</dbReference>
<dbReference type="GO" id="GO:0022904">
    <property type="term" value="P:respiratory electron transport chain"/>
    <property type="evidence" value="ECO:0007669"/>
    <property type="project" value="InterPro"/>
</dbReference>
<evidence type="ECO:0000256" key="5">
    <source>
        <dbReference type="ARBA" id="ARBA00022723"/>
    </source>
</evidence>
<feature type="region of interest" description="Disordered" evidence="10">
    <location>
        <begin position="552"/>
        <end position="574"/>
    </location>
</feature>
<dbReference type="CDD" id="cd22744">
    <property type="entry name" value="OTU"/>
    <property type="match status" value="1"/>
</dbReference>
<dbReference type="Gene3D" id="3.10.120.10">
    <property type="entry name" value="Cytochrome b5-like heme/steroid binding domain"/>
    <property type="match status" value="2"/>
</dbReference>
<dbReference type="SUPFAM" id="SSF54001">
    <property type="entry name" value="Cysteine proteinases"/>
    <property type="match status" value="1"/>
</dbReference>
<reference evidence="14 15" key="2">
    <citation type="submission" date="2024-05" db="EMBL/GenBank/DDBJ databases">
        <authorList>
            <person name="Chen Y."/>
            <person name="Shah S."/>
            <person name="Dougan E. K."/>
            <person name="Thang M."/>
            <person name="Chan C."/>
        </authorList>
    </citation>
    <scope>NUCLEOTIDE SEQUENCE [LARGE SCALE GENOMIC DNA]</scope>
</reference>
<dbReference type="EMBL" id="CAMXCT030000528">
    <property type="protein sequence ID" value="CAL4767294.1"/>
    <property type="molecule type" value="Genomic_DNA"/>
</dbReference>
<dbReference type="PANTHER" id="PTHR19359">
    <property type="entry name" value="CYTOCHROME B5"/>
    <property type="match status" value="1"/>
</dbReference>
<keyword evidence="8" id="KW-0472">Membrane</keyword>
<evidence type="ECO:0000256" key="7">
    <source>
        <dbReference type="ARBA" id="ARBA00023004"/>
    </source>
</evidence>
<evidence type="ECO:0000256" key="4">
    <source>
        <dbReference type="ARBA" id="ARBA00022692"/>
    </source>
</evidence>
<dbReference type="GO" id="GO:0046872">
    <property type="term" value="F:metal ion binding"/>
    <property type="evidence" value="ECO:0007669"/>
    <property type="project" value="UniProtKB-KW"/>
</dbReference>
<evidence type="ECO:0000256" key="3">
    <source>
        <dbReference type="ARBA" id="ARBA00022617"/>
    </source>
</evidence>
<comment type="subcellular location">
    <subcellularLocation>
        <location evidence="1">Cell membrane</location>
        <topology evidence="1">Multi-pass membrane protein</topology>
    </subcellularLocation>
</comment>
<dbReference type="Pfam" id="PF01292">
    <property type="entry name" value="Ni_hydr_CYTB"/>
    <property type="match status" value="1"/>
</dbReference>
<dbReference type="Proteomes" id="UP001152797">
    <property type="component" value="Unassembled WGS sequence"/>
</dbReference>
<feature type="domain" description="Cytochrome b5 heme-binding" evidence="11">
    <location>
        <begin position="2044"/>
        <end position="2122"/>
    </location>
</feature>
<dbReference type="InterPro" id="IPR011577">
    <property type="entry name" value="Cyt_b561_bac/Ni-Hgenase"/>
</dbReference>
<evidence type="ECO:0000256" key="8">
    <source>
        <dbReference type="ARBA" id="ARBA00023136"/>
    </source>
</evidence>
<organism evidence="13">
    <name type="scientific">Cladocopium goreaui</name>
    <dbReference type="NCBI Taxonomy" id="2562237"/>
    <lineage>
        <taxon>Eukaryota</taxon>
        <taxon>Sar</taxon>
        <taxon>Alveolata</taxon>
        <taxon>Dinophyceae</taxon>
        <taxon>Suessiales</taxon>
        <taxon>Symbiodiniaceae</taxon>
        <taxon>Cladocopium</taxon>
    </lineage>
</organism>
<evidence type="ECO:0000256" key="9">
    <source>
        <dbReference type="ARBA" id="ARBA00038168"/>
    </source>
</evidence>
<dbReference type="GO" id="GO:0020037">
    <property type="term" value="F:heme binding"/>
    <property type="evidence" value="ECO:0007669"/>
    <property type="project" value="TreeGrafter"/>
</dbReference>
<keyword evidence="2" id="KW-1003">Cell membrane</keyword>
<evidence type="ECO:0000256" key="10">
    <source>
        <dbReference type="SAM" id="MobiDB-lite"/>
    </source>
</evidence>
<evidence type="ECO:0000313" key="15">
    <source>
        <dbReference type="Proteomes" id="UP001152797"/>
    </source>
</evidence>
<feature type="region of interest" description="Disordered" evidence="10">
    <location>
        <begin position="1"/>
        <end position="25"/>
    </location>
</feature>
<dbReference type="EMBL" id="CAMXCT010000528">
    <property type="protein sequence ID" value="CAI3979982.1"/>
    <property type="molecule type" value="Genomic_DNA"/>
</dbReference>